<evidence type="ECO:0000256" key="2">
    <source>
        <dbReference type="ARBA" id="ARBA00022723"/>
    </source>
</evidence>
<name>A0A931BV92_9HYPH</name>
<keyword evidence="7" id="KW-1185">Reference proteome</keyword>
<dbReference type="SUPFAM" id="SSF53187">
    <property type="entry name" value="Zn-dependent exopeptidases"/>
    <property type="match status" value="1"/>
</dbReference>
<dbReference type="GO" id="GO:0046872">
    <property type="term" value="F:metal ion binding"/>
    <property type="evidence" value="ECO:0007669"/>
    <property type="project" value="UniProtKB-KW"/>
</dbReference>
<dbReference type="InterPro" id="IPR053138">
    <property type="entry name" value="N-alpha-Ac-DABA_deacetylase"/>
</dbReference>
<dbReference type="PANTHER" id="PTHR37326:SF1">
    <property type="entry name" value="BLL3975 PROTEIN"/>
    <property type="match status" value="1"/>
</dbReference>
<organism evidence="6 7">
    <name type="scientific">Microvirga alba</name>
    <dbReference type="NCBI Taxonomy" id="2791025"/>
    <lineage>
        <taxon>Bacteria</taxon>
        <taxon>Pseudomonadati</taxon>
        <taxon>Pseudomonadota</taxon>
        <taxon>Alphaproteobacteria</taxon>
        <taxon>Hyphomicrobiales</taxon>
        <taxon>Methylobacteriaceae</taxon>
        <taxon>Microvirga</taxon>
    </lineage>
</organism>
<feature type="domain" description="Succinylglutamate desuccinylase/Aspartoacylase catalytic" evidence="5">
    <location>
        <begin position="49"/>
        <end position="238"/>
    </location>
</feature>
<gene>
    <name evidence="6" type="ORF">I2H38_18440</name>
</gene>
<keyword evidence="4" id="KW-0862">Zinc</keyword>
<sequence length="335" mass="35910">MSTISRVWTAIDFNKIGRQSDFLRLPYSSNMSAYGWIPTPLICIKNGTGPTILLTAGNHGDEYEGQIALIKLAQDIDPAEVNGRIIILPALNYPAVAAGQRVSPIDDGNLNRLFPGNANGSPTDMLAHYIDDVLFPITDVVIDLHSGGRSLEYLPLALARPGLTPEHRQAVRKLLNVFGAPIGVLTDGGGGGGATTLYAAAEQRGIPALTTELGGGATLSPEGLAIAERGVRRVLKHYGVVPEMKVEASSGCRLMESLSRDSAVYSPENGLFQPAAEVGEMVSEGQEAGRIYFYDDPMRPPIILNFTAPGMVSCRRFPTITARGDCLYNLMSDIR</sequence>
<evidence type="ECO:0000313" key="7">
    <source>
        <dbReference type="Proteomes" id="UP000599312"/>
    </source>
</evidence>
<dbReference type="GO" id="GO:0016788">
    <property type="term" value="F:hydrolase activity, acting on ester bonds"/>
    <property type="evidence" value="ECO:0007669"/>
    <property type="project" value="InterPro"/>
</dbReference>
<keyword evidence="2" id="KW-0479">Metal-binding</keyword>
<keyword evidence="3" id="KW-0378">Hydrolase</keyword>
<evidence type="ECO:0000256" key="3">
    <source>
        <dbReference type="ARBA" id="ARBA00022801"/>
    </source>
</evidence>
<dbReference type="InterPro" id="IPR055438">
    <property type="entry name" value="AstE_AspA_cat"/>
</dbReference>
<dbReference type="PANTHER" id="PTHR37326">
    <property type="entry name" value="BLL3975 PROTEIN"/>
    <property type="match status" value="1"/>
</dbReference>
<evidence type="ECO:0000256" key="4">
    <source>
        <dbReference type="ARBA" id="ARBA00022833"/>
    </source>
</evidence>
<dbReference type="Pfam" id="PF24827">
    <property type="entry name" value="AstE_AspA_cat"/>
    <property type="match status" value="1"/>
</dbReference>
<accession>A0A931BV92</accession>
<proteinExistence type="predicted"/>
<comment type="caution">
    <text evidence="6">The sequence shown here is derived from an EMBL/GenBank/DDBJ whole genome shotgun (WGS) entry which is preliminary data.</text>
</comment>
<evidence type="ECO:0000259" key="5">
    <source>
        <dbReference type="Pfam" id="PF24827"/>
    </source>
</evidence>
<dbReference type="AlphaFoldDB" id="A0A931BV92"/>
<comment type="cofactor">
    <cofactor evidence="1">
        <name>Zn(2+)</name>
        <dbReference type="ChEBI" id="CHEBI:29105"/>
    </cofactor>
</comment>
<dbReference type="PIRSF" id="PIRSF039012">
    <property type="entry name" value="ASP"/>
    <property type="match status" value="1"/>
</dbReference>
<evidence type="ECO:0000313" key="6">
    <source>
        <dbReference type="EMBL" id="MBF9235353.1"/>
    </source>
</evidence>
<reference evidence="6" key="1">
    <citation type="submission" date="2020-11" db="EMBL/GenBank/DDBJ databases">
        <authorList>
            <person name="Kim M.K."/>
        </authorList>
    </citation>
    <scope>NUCLEOTIDE SEQUENCE</scope>
    <source>
        <strain evidence="6">BT350</strain>
    </source>
</reference>
<protein>
    <submittedName>
        <fullName evidence="6">Succinylglutamate desuccinylase/aspartoacylase family protein</fullName>
    </submittedName>
</protein>
<dbReference type="GO" id="GO:0016811">
    <property type="term" value="F:hydrolase activity, acting on carbon-nitrogen (but not peptide) bonds, in linear amides"/>
    <property type="evidence" value="ECO:0007669"/>
    <property type="project" value="InterPro"/>
</dbReference>
<dbReference type="Gene3D" id="3.40.630.10">
    <property type="entry name" value="Zn peptidases"/>
    <property type="match status" value="1"/>
</dbReference>
<evidence type="ECO:0000256" key="1">
    <source>
        <dbReference type="ARBA" id="ARBA00001947"/>
    </source>
</evidence>
<dbReference type="InterPro" id="IPR043795">
    <property type="entry name" value="N-alpha-Ac-DABA-like"/>
</dbReference>
<dbReference type="EMBL" id="JADQDO010000012">
    <property type="protein sequence ID" value="MBF9235353.1"/>
    <property type="molecule type" value="Genomic_DNA"/>
</dbReference>
<dbReference type="CDD" id="cd06252">
    <property type="entry name" value="M14_ASTE_ASPA-like"/>
    <property type="match status" value="1"/>
</dbReference>
<dbReference type="RefSeq" id="WP_196273342.1">
    <property type="nucleotide sequence ID" value="NZ_JADQDO010000012.1"/>
</dbReference>
<dbReference type="Proteomes" id="UP000599312">
    <property type="component" value="Unassembled WGS sequence"/>
</dbReference>